<dbReference type="SUPFAM" id="SSF52949">
    <property type="entry name" value="Macro domain-like"/>
    <property type="match status" value="1"/>
</dbReference>
<name>A0A8B8FK90_9HEMI</name>
<keyword evidence="2" id="KW-1185">Reference proteome</keyword>
<sequence length="428" mass="48374">MPTICEKNKNEPLKKNSTQAKIEGKILLKYGTQTGSQVKIPLEIISTEDAVKKTINVKQETCTETPENGYLKEIDENLFNLPGEIPVAHCVAEDLRMRAGIAVGFKQHFGGIGQLFDQNLTVGDVGVIVNDRNETAFYMITKKSSGGKPTMQTLSVALRSLLVKMKQMNLTKLGIPKICCGLDGLDWMKVKELIASIFAGSRISITVCIPSKVFNHIPPPLLKSFITPKDLLKIEGKSDILLFVDLEQSKKSNWTNDMVDKVNARYPSFKEKLLKDIGSNLLYPGDVTTYLIKNERINCVFTSQTAYYTSLEKGFINIKKSIRSYRSFAFQSGPIKPADNFKFISRMLSILRSIIYSSELWLCGDTDQTKDKEIYENYCRNIMNEARLTYRPTTNSNRPKVGSPKQFNASLNNQRWNNTPTKKNKHRK</sequence>
<dbReference type="RefSeq" id="XP_025411027.1">
    <property type="nucleotide sequence ID" value="XM_025555242.1"/>
</dbReference>
<dbReference type="GO" id="GO:0140291">
    <property type="term" value="P:peptidyl-glutamate ADP-deribosylation"/>
    <property type="evidence" value="ECO:0007669"/>
    <property type="project" value="TreeGrafter"/>
</dbReference>
<gene>
    <name evidence="3" type="primary">LOC112683963</name>
</gene>
<organism evidence="2 3">
    <name type="scientific">Sipha flava</name>
    <name type="common">yellow sugarcane aphid</name>
    <dbReference type="NCBI Taxonomy" id="143950"/>
    <lineage>
        <taxon>Eukaryota</taxon>
        <taxon>Metazoa</taxon>
        <taxon>Ecdysozoa</taxon>
        <taxon>Arthropoda</taxon>
        <taxon>Hexapoda</taxon>
        <taxon>Insecta</taxon>
        <taxon>Pterygota</taxon>
        <taxon>Neoptera</taxon>
        <taxon>Paraneoptera</taxon>
        <taxon>Hemiptera</taxon>
        <taxon>Sternorrhyncha</taxon>
        <taxon>Aphidomorpha</taxon>
        <taxon>Aphidoidea</taxon>
        <taxon>Aphididae</taxon>
        <taxon>Sipha</taxon>
    </lineage>
</organism>
<dbReference type="GeneID" id="112683963"/>
<proteinExistence type="predicted"/>
<dbReference type="PANTHER" id="PTHR12521">
    <property type="entry name" value="PROTEIN C6ORF130"/>
    <property type="match status" value="1"/>
</dbReference>
<dbReference type="InterPro" id="IPR050892">
    <property type="entry name" value="ADP-ribose_metab_enzymes"/>
</dbReference>
<feature type="compositionally biased region" description="Polar residues" evidence="1">
    <location>
        <begin position="405"/>
        <end position="421"/>
    </location>
</feature>
<dbReference type="InterPro" id="IPR043472">
    <property type="entry name" value="Macro_dom-like"/>
</dbReference>
<dbReference type="Gene3D" id="3.40.220.10">
    <property type="entry name" value="Leucine Aminopeptidase, subunit E, domain 1"/>
    <property type="match status" value="1"/>
</dbReference>
<evidence type="ECO:0000313" key="3">
    <source>
        <dbReference type="RefSeq" id="XP_025411027.1"/>
    </source>
</evidence>
<protein>
    <submittedName>
        <fullName evidence="3">Uncharacterized protein LOC112683963</fullName>
    </submittedName>
</protein>
<dbReference type="CDD" id="cd02901">
    <property type="entry name" value="Macro_Poa1p-like"/>
    <property type="match status" value="1"/>
</dbReference>
<evidence type="ECO:0000256" key="1">
    <source>
        <dbReference type="SAM" id="MobiDB-lite"/>
    </source>
</evidence>
<accession>A0A8B8FK90</accession>
<feature type="region of interest" description="Disordered" evidence="1">
    <location>
        <begin position="391"/>
        <end position="428"/>
    </location>
</feature>
<reference evidence="3" key="1">
    <citation type="submission" date="2025-08" db="UniProtKB">
        <authorList>
            <consortium name="RefSeq"/>
        </authorList>
    </citation>
    <scope>IDENTIFICATION</scope>
    <source>
        <tissue evidence="3">Whole body</tissue>
    </source>
</reference>
<dbReference type="OrthoDB" id="6598519at2759"/>
<dbReference type="Proteomes" id="UP000694846">
    <property type="component" value="Unplaced"/>
</dbReference>
<evidence type="ECO:0000313" key="2">
    <source>
        <dbReference type="Proteomes" id="UP000694846"/>
    </source>
</evidence>
<dbReference type="PANTHER" id="PTHR12521:SF0">
    <property type="entry name" value="ADP-RIBOSE GLYCOHYDROLASE OARD1"/>
    <property type="match status" value="1"/>
</dbReference>
<dbReference type="AlphaFoldDB" id="A0A8B8FK90"/>